<keyword evidence="6 7" id="KW-0472">Membrane</keyword>
<keyword evidence="3" id="KW-1003">Cell membrane</keyword>
<evidence type="ECO:0000256" key="2">
    <source>
        <dbReference type="ARBA" id="ARBA00006228"/>
    </source>
</evidence>
<dbReference type="PANTHER" id="PTHR34584:SF1">
    <property type="entry name" value="NA(+)_H(+) ANTIPORTER SUBUNIT E1"/>
    <property type="match status" value="1"/>
</dbReference>
<comment type="caution">
    <text evidence="8">The sequence shown here is derived from an EMBL/GenBank/DDBJ whole genome shotgun (WGS) entry which is preliminary data.</text>
</comment>
<accession>A0A2M8QCF2</accession>
<feature type="transmembrane region" description="Helical" evidence="7">
    <location>
        <begin position="12"/>
        <end position="41"/>
    </location>
</feature>
<name>A0A2M8QCF2_9CHLR</name>
<evidence type="ECO:0000256" key="7">
    <source>
        <dbReference type="SAM" id="Phobius"/>
    </source>
</evidence>
<sequence>MLAYWRLTLICWLIYLAVTANFELANLVVGLLIGWVIAAILKPASQSLSLRRLPAALFNLAKYTAWLAVDIIRNGIRVARIVLDPKLPIRPGIIAIPAGMKSELGVALSAHAITVTPGEQVVEIGDDGVMYVHCLDVVTSAAGAEEAQRKRRAMLQRIFE</sequence>
<dbReference type="Proteomes" id="UP000230790">
    <property type="component" value="Unassembled WGS sequence"/>
</dbReference>
<dbReference type="PIRSF" id="PIRSF019239">
    <property type="entry name" value="MrpE"/>
    <property type="match status" value="1"/>
</dbReference>
<keyword evidence="5 7" id="KW-1133">Transmembrane helix</keyword>
<dbReference type="AlphaFoldDB" id="A0A2M8QCF2"/>
<comment type="subcellular location">
    <subcellularLocation>
        <location evidence="1">Cell membrane</location>
        <topology evidence="1">Multi-pass membrane protein</topology>
    </subcellularLocation>
</comment>
<evidence type="ECO:0000256" key="1">
    <source>
        <dbReference type="ARBA" id="ARBA00004651"/>
    </source>
</evidence>
<evidence type="ECO:0008006" key="10">
    <source>
        <dbReference type="Google" id="ProtNLM"/>
    </source>
</evidence>
<protein>
    <recommendedName>
        <fullName evidence="10">Na+/H+ antiporter subunit E</fullName>
    </recommendedName>
</protein>
<organism evidence="8 9">
    <name type="scientific">Candidatus Thermofonsia Clade 3 bacterium</name>
    <dbReference type="NCBI Taxonomy" id="2364212"/>
    <lineage>
        <taxon>Bacteria</taxon>
        <taxon>Bacillati</taxon>
        <taxon>Chloroflexota</taxon>
        <taxon>Candidatus Thermofontia</taxon>
        <taxon>Candidatus Thermofonsia Clade 3</taxon>
    </lineage>
</organism>
<evidence type="ECO:0000256" key="4">
    <source>
        <dbReference type="ARBA" id="ARBA00022692"/>
    </source>
</evidence>
<evidence type="ECO:0000256" key="6">
    <source>
        <dbReference type="ARBA" id="ARBA00023136"/>
    </source>
</evidence>
<gene>
    <name evidence="8" type="ORF">CUN48_08625</name>
</gene>
<dbReference type="GO" id="GO:0005886">
    <property type="term" value="C:plasma membrane"/>
    <property type="evidence" value="ECO:0007669"/>
    <property type="project" value="UniProtKB-SubCell"/>
</dbReference>
<comment type="similarity">
    <text evidence="2">Belongs to the CPA3 antiporters (TC 2.A.63) subunit E family.</text>
</comment>
<evidence type="ECO:0000256" key="3">
    <source>
        <dbReference type="ARBA" id="ARBA00022475"/>
    </source>
</evidence>
<dbReference type="PANTHER" id="PTHR34584">
    <property type="entry name" value="NA(+)/H(+) ANTIPORTER SUBUNIT E1"/>
    <property type="match status" value="1"/>
</dbReference>
<evidence type="ECO:0000313" key="9">
    <source>
        <dbReference type="Proteomes" id="UP000230790"/>
    </source>
</evidence>
<dbReference type="InterPro" id="IPR002758">
    <property type="entry name" value="Cation_antiport_E"/>
</dbReference>
<proteinExistence type="inferred from homology"/>
<dbReference type="Pfam" id="PF01899">
    <property type="entry name" value="MNHE"/>
    <property type="match status" value="1"/>
</dbReference>
<evidence type="ECO:0000313" key="8">
    <source>
        <dbReference type="EMBL" id="PJF47460.1"/>
    </source>
</evidence>
<dbReference type="EMBL" id="PGTN01000048">
    <property type="protein sequence ID" value="PJF47460.1"/>
    <property type="molecule type" value="Genomic_DNA"/>
</dbReference>
<dbReference type="GO" id="GO:0008324">
    <property type="term" value="F:monoatomic cation transmembrane transporter activity"/>
    <property type="evidence" value="ECO:0007669"/>
    <property type="project" value="InterPro"/>
</dbReference>
<reference evidence="8 9" key="1">
    <citation type="submission" date="2017-11" db="EMBL/GenBank/DDBJ databases">
        <title>Evolution of Phototrophy in the Chloroflexi Phylum Driven by Horizontal Gene Transfer.</title>
        <authorList>
            <person name="Ward L.M."/>
            <person name="Hemp J."/>
            <person name="Shih P.M."/>
            <person name="Mcglynn S.E."/>
            <person name="Fischer W."/>
        </authorList>
    </citation>
    <scope>NUCLEOTIDE SEQUENCE [LARGE SCALE GENOMIC DNA]</scope>
    <source>
        <strain evidence="8">JP3_7</strain>
    </source>
</reference>
<evidence type="ECO:0000256" key="5">
    <source>
        <dbReference type="ARBA" id="ARBA00022989"/>
    </source>
</evidence>
<keyword evidence="4 7" id="KW-0812">Transmembrane</keyword>